<feature type="domain" description="Solute-binding protein family 5" evidence="2">
    <location>
        <begin position="116"/>
        <end position="507"/>
    </location>
</feature>
<organism evidence="3 4">
    <name type="scientific">Streptomyces alfalfae</name>
    <dbReference type="NCBI Taxonomy" id="1642299"/>
    <lineage>
        <taxon>Bacteria</taxon>
        <taxon>Bacillati</taxon>
        <taxon>Actinomycetota</taxon>
        <taxon>Actinomycetes</taxon>
        <taxon>Kitasatosporales</taxon>
        <taxon>Streptomycetaceae</taxon>
        <taxon>Streptomyces</taxon>
    </lineage>
</organism>
<dbReference type="InterPro" id="IPR039424">
    <property type="entry name" value="SBP_5"/>
</dbReference>
<dbReference type="GO" id="GO:0042597">
    <property type="term" value="C:periplasmic space"/>
    <property type="evidence" value="ECO:0007669"/>
    <property type="project" value="UniProtKB-ARBA"/>
</dbReference>
<dbReference type="SUPFAM" id="SSF53850">
    <property type="entry name" value="Periplasmic binding protein-like II"/>
    <property type="match status" value="1"/>
</dbReference>
<evidence type="ECO:0000259" key="2">
    <source>
        <dbReference type="Pfam" id="PF00496"/>
    </source>
</evidence>
<dbReference type="GO" id="GO:0015833">
    <property type="term" value="P:peptide transport"/>
    <property type="evidence" value="ECO:0007669"/>
    <property type="project" value="TreeGrafter"/>
</dbReference>
<dbReference type="Gene3D" id="3.40.190.10">
    <property type="entry name" value="Periplasmic binding protein-like II"/>
    <property type="match status" value="1"/>
</dbReference>
<dbReference type="InterPro" id="IPR030678">
    <property type="entry name" value="Peptide/Ni-bd"/>
</dbReference>
<sequence length="592" mass="65552">MSLSRRNFIIATSVAAGGSMVLSACSSGGGGGDSKGPAGSKEYTGASVTVGTAEDSQGPAPEVKGARKGGTIYGVSPDDLSHLDPQRIYYALNSTGAMLFARCLTGYKTAEDGSQKLVGDLATDTGKMSDGGKTWTFTLKDGLKWEDGSALTVEDVRHGFERCWAKFVTEGATYAQIALTGKDDWRKEYEGPYGGKHLDAIKIDKAKKTITFHLAQPRSDFNFTLAMHSYAATPVKMDTKEKYDKKPVSCGPYRLKNRSIDKSMTWVRNKHWDAKTDPIRNAYPDTHEFEFGTEGLDLADRLIADQGKDQYTITIYNNVPAERMQKVLTDPDLKKRSFNGLLTGIYYYAINCKRVTDLDVRKALIHAWPLEQIRKIYGGQNSGDYATTILSPDIQGRKKYDLYGKLEKPQGDPEAAKKLLKKAGKLGMKVVYAFPKSPTYDKTKVVIEAALKKAGFDPVIKPIDSTTYYDQAQQVDNNFDVMWFGWSPDWPTGYTLLQPLFDGTTIGNGSNNVSQLDVDWVTEAIKKNVKLSDPDAANKAWAELDKKIMEEEAPIIPEMYQRRFYLHGSKVGGAQFDPQFSATLINKVYVKA</sequence>
<evidence type="ECO:0000256" key="1">
    <source>
        <dbReference type="SAM" id="MobiDB-lite"/>
    </source>
</evidence>
<dbReference type="GO" id="GO:0043190">
    <property type="term" value="C:ATP-binding cassette (ABC) transporter complex"/>
    <property type="evidence" value="ECO:0007669"/>
    <property type="project" value="InterPro"/>
</dbReference>
<dbReference type="PANTHER" id="PTHR30290">
    <property type="entry name" value="PERIPLASMIC BINDING COMPONENT OF ABC TRANSPORTER"/>
    <property type="match status" value="1"/>
</dbReference>
<dbReference type="InterPro" id="IPR000914">
    <property type="entry name" value="SBP_5_dom"/>
</dbReference>
<dbReference type="EMBL" id="CP065959">
    <property type="protein sequence ID" value="QQC91207.1"/>
    <property type="molecule type" value="Genomic_DNA"/>
</dbReference>
<dbReference type="PANTHER" id="PTHR30290:SF83">
    <property type="entry name" value="ABC TRANSPORTER SUBSTRATE-BINDING PROTEIN"/>
    <property type="match status" value="1"/>
</dbReference>
<dbReference type="PIRSF" id="PIRSF002741">
    <property type="entry name" value="MppA"/>
    <property type="match status" value="1"/>
</dbReference>
<dbReference type="GO" id="GO:1904680">
    <property type="term" value="F:peptide transmembrane transporter activity"/>
    <property type="evidence" value="ECO:0007669"/>
    <property type="project" value="TreeGrafter"/>
</dbReference>
<gene>
    <name evidence="3" type="ORF">I8755_24440</name>
</gene>
<dbReference type="RefSeq" id="WP_062779794.1">
    <property type="nucleotide sequence ID" value="NZ_CP060742.1"/>
</dbReference>
<dbReference type="PROSITE" id="PS51257">
    <property type="entry name" value="PROKAR_LIPOPROTEIN"/>
    <property type="match status" value="1"/>
</dbReference>
<accession>A0A7T4PJ60</accession>
<dbReference type="CDD" id="cd08506">
    <property type="entry name" value="PBP2_clavulanate_OppA2"/>
    <property type="match status" value="1"/>
</dbReference>
<evidence type="ECO:0000313" key="3">
    <source>
        <dbReference type="EMBL" id="QQC91207.1"/>
    </source>
</evidence>
<reference evidence="3 4" key="1">
    <citation type="submission" date="2020-12" db="EMBL/GenBank/DDBJ databases">
        <title>Identification and biosynthesis of polyene macrolides produced by Streptomyces alfalfae Men-myco-93-63.</title>
        <authorList>
            <person name="Liu D."/>
            <person name="Li Y."/>
            <person name="Liu L."/>
            <person name="Han X."/>
            <person name="Shen F."/>
        </authorList>
    </citation>
    <scope>NUCLEOTIDE SEQUENCE [LARGE SCALE GENOMIC DNA]</scope>
    <source>
        <strain evidence="3 4">Men-myco-93-63</strain>
    </source>
</reference>
<evidence type="ECO:0000313" key="4">
    <source>
        <dbReference type="Proteomes" id="UP000596130"/>
    </source>
</evidence>
<name>A0A7T4PJ60_9ACTN</name>
<feature type="region of interest" description="Disordered" evidence="1">
    <location>
        <begin position="50"/>
        <end position="69"/>
    </location>
</feature>
<dbReference type="Gene3D" id="3.10.105.10">
    <property type="entry name" value="Dipeptide-binding Protein, Domain 3"/>
    <property type="match status" value="1"/>
</dbReference>
<dbReference type="Proteomes" id="UP000596130">
    <property type="component" value="Chromosome"/>
</dbReference>
<protein>
    <submittedName>
        <fullName evidence="3">ABC transporter substrate-binding protein</fullName>
    </submittedName>
</protein>
<proteinExistence type="predicted"/>
<dbReference type="AlphaFoldDB" id="A0A7T4PJ60"/>
<dbReference type="Pfam" id="PF00496">
    <property type="entry name" value="SBP_bac_5"/>
    <property type="match status" value="1"/>
</dbReference>